<gene>
    <name evidence="6" type="ORF">C7H61_10390</name>
</gene>
<keyword evidence="2" id="KW-0472">Membrane</keyword>
<feature type="domain" description="Lnb N-terminal periplasmic" evidence="4">
    <location>
        <begin position="18"/>
        <end position="162"/>
    </location>
</feature>
<keyword evidence="7" id="KW-1185">Reference proteome</keyword>
<evidence type="ECO:0000256" key="2">
    <source>
        <dbReference type="SAM" id="Phobius"/>
    </source>
</evidence>
<feature type="domain" description="Lnb-like transmembrane" evidence="5">
    <location>
        <begin position="247"/>
        <end position="380"/>
    </location>
</feature>
<feature type="transmembrane region" description="Helical" evidence="2">
    <location>
        <begin position="310"/>
        <end position="326"/>
    </location>
</feature>
<feature type="transmembrane region" description="Helical" evidence="2">
    <location>
        <begin position="359"/>
        <end position="381"/>
    </location>
</feature>
<feature type="chain" id="PRO_5015748694" evidence="3">
    <location>
        <begin position="19"/>
        <end position="383"/>
    </location>
</feature>
<feature type="transmembrane region" description="Helical" evidence="2">
    <location>
        <begin position="246"/>
        <end position="266"/>
    </location>
</feature>
<dbReference type="RefSeq" id="WP_106679552.1">
    <property type="nucleotide sequence ID" value="NZ_JACHWV010000003.1"/>
</dbReference>
<name>A0A2T1NB43_9FLAO</name>
<feature type="signal peptide" evidence="3">
    <location>
        <begin position="1"/>
        <end position="18"/>
    </location>
</feature>
<dbReference type="EMBL" id="PXOT01000024">
    <property type="protein sequence ID" value="PSG89352.1"/>
    <property type="molecule type" value="Genomic_DNA"/>
</dbReference>
<keyword evidence="2" id="KW-1133">Transmembrane helix</keyword>
<evidence type="ECO:0000259" key="5">
    <source>
        <dbReference type="Pfam" id="PF25221"/>
    </source>
</evidence>
<dbReference type="Pfam" id="PF25221">
    <property type="entry name" value="5TMH_Lnb"/>
    <property type="match status" value="1"/>
</dbReference>
<feature type="transmembrane region" description="Helical" evidence="2">
    <location>
        <begin position="278"/>
        <end position="298"/>
    </location>
</feature>
<evidence type="ECO:0000256" key="1">
    <source>
        <dbReference type="SAM" id="Coils"/>
    </source>
</evidence>
<evidence type="ECO:0000259" key="4">
    <source>
        <dbReference type="Pfam" id="PF13387"/>
    </source>
</evidence>
<dbReference type="Proteomes" id="UP000238430">
    <property type="component" value="Unassembled WGS sequence"/>
</dbReference>
<evidence type="ECO:0000313" key="7">
    <source>
        <dbReference type="Proteomes" id="UP000238430"/>
    </source>
</evidence>
<reference evidence="6 7" key="1">
    <citation type="submission" date="2018-03" db="EMBL/GenBank/DDBJ databases">
        <title>Mesoflavibacter sp. HG37 and Mesoflavibacter sp. HG96 sp.nov., two marine bacteria isolated from seawater of Western Pacific Ocean.</title>
        <authorList>
            <person name="Cheng H."/>
            <person name="Wu Y.-H."/>
            <person name="Guo L.-L."/>
            <person name="Xu X.-W."/>
        </authorList>
    </citation>
    <scope>NUCLEOTIDE SEQUENCE [LARGE SCALE GENOMIC DNA]</scope>
    <source>
        <strain evidence="6 7">KCTC 42117</strain>
    </source>
</reference>
<organism evidence="6 7">
    <name type="scientific">Mesoflavibacter zeaxanthinifaciens subsp. sabulilitoris</name>
    <dbReference type="NCBI Taxonomy" id="1520893"/>
    <lineage>
        <taxon>Bacteria</taxon>
        <taxon>Pseudomonadati</taxon>
        <taxon>Bacteroidota</taxon>
        <taxon>Flavobacteriia</taxon>
        <taxon>Flavobacteriales</taxon>
        <taxon>Flavobacteriaceae</taxon>
        <taxon>Mesoflavibacter</taxon>
    </lineage>
</organism>
<protein>
    <submittedName>
        <fullName evidence="6">Uncharacterized protein</fullName>
    </submittedName>
</protein>
<comment type="caution">
    <text evidence="6">The sequence shown here is derived from an EMBL/GenBank/DDBJ whole genome shotgun (WGS) entry which is preliminary data.</text>
</comment>
<dbReference type="OrthoDB" id="319167at2"/>
<evidence type="ECO:0000313" key="6">
    <source>
        <dbReference type="EMBL" id="PSG89352.1"/>
    </source>
</evidence>
<feature type="transmembrane region" description="Helical" evidence="2">
    <location>
        <begin position="333"/>
        <end position="353"/>
    </location>
</feature>
<dbReference type="InterPro" id="IPR057436">
    <property type="entry name" value="5TMH_Lnb"/>
</dbReference>
<keyword evidence="3" id="KW-0732">Signal</keyword>
<proteinExistence type="predicted"/>
<sequence>MKLLLRFLFLICVTVAFSQKNIPNNTQISVLTIGPGNNLNDAFGHSGIRLKTSYSDIVYDFGRYNFEDPNFYLNFARGKLNYLQGKANYNNLVNFYKQQNRSIKEQILNLSAEEKQSVYTFLETNYAKNQGAYLYDFFYDNCATKIRDVIENATNGNIDYQLPGNYEDKTFRTLIQDELHPNTWGSLGIDIALGAIIDRTATPREHMFLPKNIHSFYSKATINNIQLVSNSKIIINSDTKFKNGTFLLSPIFVLSLIAILIIYITFNDHKKQRRTKGLDAFIQLILGVIGILLTLLWFGTDHTATGYNYNLLWAFPLSLVMVIQAYKAKPKKWFIGYIKFCVLMLCLLTVHWISGVQQFAPTLIPLLIALFIRYIFLLKFLKK</sequence>
<keyword evidence="2" id="KW-0812">Transmembrane</keyword>
<dbReference type="Pfam" id="PF13387">
    <property type="entry name" value="Lnb_N"/>
    <property type="match status" value="1"/>
</dbReference>
<dbReference type="AlphaFoldDB" id="A0A2T1NB43"/>
<keyword evidence="1" id="KW-0175">Coiled coil</keyword>
<feature type="coiled-coil region" evidence="1">
    <location>
        <begin position="86"/>
        <end position="113"/>
    </location>
</feature>
<accession>A0A2T1NB43</accession>
<evidence type="ECO:0000256" key="3">
    <source>
        <dbReference type="SAM" id="SignalP"/>
    </source>
</evidence>
<dbReference type="InterPro" id="IPR025178">
    <property type="entry name" value="Lnb_N"/>
</dbReference>